<dbReference type="VEuPathDB" id="VectorBase:AATE009241"/>
<protein>
    <recommendedName>
        <fullName evidence="2">Inositol polyphosphate-related phosphatase domain-containing protein</fullName>
    </recommendedName>
</protein>
<accession>A0A182J0X4</accession>
<dbReference type="GO" id="GO:0005737">
    <property type="term" value="C:cytoplasm"/>
    <property type="evidence" value="ECO:0007669"/>
    <property type="project" value="TreeGrafter"/>
</dbReference>
<dbReference type="Pfam" id="PF17751">
    <property type="entry name" value="SKICH"/>
    <property type="match status" value="1"/>
</dbReference>
<dbReference type="Pfam" id="PF22669">
    <property type="entry name" value="Exo_endo_phos2"/>
    <property type="match status" value="1"/>
</dbReference>
<dbReference type="EnsemblMetazoa" id="AATE009241-RA">
    <property type="protein sequence ID" value="AATE009241-PA.1"/>
    <property type="gene ID" value="AATE009241"/>
</dbReference>
<evidence type="ECO:0000259" key="2">
    <source>
        <dbReference type="SMART" id="SM00128"/>
    </source>
</evidence>
<name>A0A182J0X4_ANOAO</name>
<dbReference type="PANTHER" id="PTHR11200">
    <property type="entry name" value="INOSITOL 5-PHOSPHATASE"/>
    <property type="match status" value="1"/>
</dbReference>
<proteinExistence type="inferred from homology"/>
<evidence type="ECO:0000256" key="1">
    <source>
        <dbReference type="ARBA" id="ARBA00005910"/>
    </source>
</evidence>
<feature type="domain" description="Inositol polyphosphate-related phosphatase" evidence="2">
    <location>
        <begin position="28"/>
        <end position="337"/>
    </location>
</feature>
<dbReference type="Gene3D" id="2.60.40.2840">
    <property type="match status" value="1"/>
</dbReference>
<dbReference type="AlphaFoldDB" id="A0A182J0X4"/>
<dbReference type="STRING" id="41427.A0A182J0X4"/>
<sequence>LDHQGSPTPTEDERTIDGGNMSHCDGSWDVKIYIVTWNVSTKFPENISLNKLLGLENRPEQDTQLPDFFVVGLQEVNAQPQNTLFNLFKDDLWTQKFKEVLKERDYVVIKTEQMQGLLLSVFARRKHLLHLRQVETEYTRTGLGGIWGNKGAVSIRLNVYGSSICLVNAHLAAHDHMLEERINDYERIVQEQKFHIKAKETIFDHDYVFWFGDLNFRLTGEATTSADEIRAMVARDELKQLIEKDQLLLVRREGRAFQKLQERLPQFPPTFKFEHGSNEYDMKPAWTDRILYGVNENNYRNVRLTVDQTSYKSHPSYSISDHKPVTSEFTLKCSLGVRRDENGNVQYATEASRKHKTIRRKKRRPVAANRASALVDTPREAARLVFLFRDPYRWLLSHTKCHNQMHTYMVRCVGPLVDAQVSRKSQYNAELFREHHNNRLSYKLAMANNTDVHSFDDIVADLTDGQVYEDTTERTITFRPIDLWLVGEPNTIEYVIPTGFEASNADWIGIYRENFTSLSEYLAYEYTETYKDKQHQLNEQQLQHLQNTRTVTLTFSENVSLPLGERYQLLYFQSTGTRGVTGLVGISDPFSVEKRCPSPSFDDID</sequence>
<dbReference type="InterPro" id="IPR046985">
    <property type="entry name" value="IP5"/>
</dbReference>
<reference evidence="3" key="1">
    <citation type="submission" date="2022-08" db="UniProtKB">
        <authorList>
            <consortium name="EnsemblMetazoa"/>
        </authorList>
    </citation>
    <scope>IDENTIFICATION</scope>
    <source>
        <strain evidence="3">EBRO</strain>
    </source>
</reference>
<dbReference type="GO" id="GO:0004439">
    <property type="term" value="F:phosphatidylinositol-4,5-bisphosphate 5-phosphatase activity"/>
    <property type="evidence" value="ECO:0007669"/>
    <property type="project" value="TreeGrafter"/>
</dbReference>
<dbReference type="FunFam" id="3.60.10.10:FF:000060">
    <property type="entry name" value="Uncharacterized protein, isoform C"/>
    <property type="match status" value="1"/>
</dbReference>
<dbReference type="Gene3D" id="3.60.10.10">
    <property type="entry name" value="Endonuclease/exonuclease/phosphatase"/>
    <property type="match status" value="1"/>
</dbReference>
<dbReference type="InterPro" id="IPR041611">
    <property type="entry name" value="SKICH"/>
</dbReference>
<evidence type="ECO:0000313" key="3">
    <source>
        <dbReference type="EnsemblMetazoa" id="AATE009241-PA.1"/>
    </source>
</evidence>
<dbReference type="GO" id="GO:0046856">
    <property type="term" value="P:phosphatidylinositol dephosphorylation"/>
    <property type="evidence" value="ECO:0007669"/>
    <property type="project" value="InterPro"/>
</dbReference>
<dbReference type="GO" id="GO:0001726">
    <property type="term" value="C:ruffle"/>
    <property type="evidence" value="ECO:0007669"/>
    <property type="project" value="TreeGrafter"/>
</dbReference>
<comment type="similarity">
    <text evidence="1">Belongs to the inositol 1,4,5-trisphosphate 5-phosphatase type II family.</text>
</comment>
<dbReference type="PANTHER" id="PTHR11200:SF275">
    <property type="entry name" value="LD06095P"/>
    <property type="match status" value="1"/>
</dbReference>
<dbReference type="SMART" id="SM00128">
    <property type="entry name" value="IPPc"/>
    <property type="match status" value="1"/>
</dbReference>
<dbReference type="SUPFAM" id="SSF56219">
    <property type="entry name" value="DNase I-like"/>
    <property type="match status" value="1"/>
</dbReference>
<organism evidence="3">
    <name type="scientific">Anopheles atroparvus</name>
    <name type="common">European mosquito</name>
    <dbReference type="NCBI Taxonomy" id="41427"/>
    <lineage>
        <taxon>Eukaryota</taxon>
        <taxon>Metazoa</taxon>
        <taxon>Ecdysozoa</taxon>
        <taxon>Arthropoda</taxon>
        <taxon>Hexapoda</taxon>
        <taxon>Insecta</taxon>
        <taxon>Pterygota</taxon>
        <taxon>Neoptera</taxon>
        <taxon>Endopterygota</taxon>
        <taxon>Diptera</taxon>
        <taxon>Nematocera</taxon>
        <taxon>Culicoidea</taxon>
        <taxon>Culicidae</taxon>
        <taxon>Anophelinae</taxon>
        <taxon>Anopheles</taxon>
    </lineage>
</organism>
<dbReference type="InterPro" id="IPR000300">
    <property type="entry name" value="IPPc"/>
</dbReference>
<dbReference type="InterPro" id="IPR036691">
    <property type="entry name" value="Endo/exonu/phosph_ase_sf"/>
</dbReference>
<dbReference type="GO" id="GO:0005886">
    <property type="term" value="C:plasma membrane"/>
    <property type="evidence" value="ECO:0007669"/>
    <property type="project" value="TreeGrafter"/>
</dbReference>
<dbReference type="FunFam" id="2.60.40.2840:FF:000009">
    <property type="entry name" value="inositol polyphosphate 5-phosphatase K"/>
    <property type="match status" value="1"/>
</dbReference>